<comment type="caution">
    <text evidence="4">The sequence shown here is derived from an EMBL/GenBank/DDBJ whole genome shotgun (WGS) entry which is preliminary data.</text>
</comment>
<dbReference type="InterPro" id="IPR011234">
    <property type="entry name" value="Fumarylacetoacetase-like_C"/>
</dbReference>
<dbReference type="GO" id="GO:0046872">
    <property type="term" value="F:metal ion binding"/>
    <property type="evidence" value="ECO:0007669"/>
    <property type="project" value="UniProtKB-KW"/>
</dbReference>
<evidence type="ECO:0000313" key="5">
    <source>
        <dbReference type="Proteomes" id="UP000523863"/>
    </source>
</evidence>
<evidence type="ECO:0000259" key="3">
    <source>
        <dbReference type="Pfam" id="PF01557"/>
    </source>
</evidence>
<sequence>MNTEFTEAENSAAFGPLPTRPGKIIAIHVAYESRAAQRGRRPEKPSYFLKTSSSLSWSGDVIARPAGTELLAFEGEIALIIGRTARNVSLDEAWGHVGWVTASNDFGIYDFRAADKGSNVRSKGRDGYTPVGPSLIDAQSVDPNNLRVRTWVNGAIAQEDVTRPENMIFPLAQFVADLSQHMTLEVGDVILTGTPAGSSVVVPGDVVEVEVDAPDLGLSSGKLVTAVVEAPAQFDESLGNLPLVDDKQREEAWGSREAAGLPVVAAADETSADQETAASAEDALSPEILEKLKSTPTAGLSAQLRARGLNQVVIEGVRPLTPGTKLVGLAKTLRFLPGREDLFKSHGGGYNAQMRAFDAVKPGEVLVIEARNESGSGTLGDILAIRAKFNGAAGVVTDGGVRDVAAVTEIGLPVFTRGAHPAVLGRKHVPWDYDIAIACGNATVVPGDVIVGDDDGVIVIPRGMVEEVVEAAHAKEFEDAWVAERVAEGHPVDGLFPPTGEWKAQFEAYRDQQSGN</sequence>
<dbReference type="NCBIfam" id="NF009399">
    <property type="entry name" value="PRK12764.1"/>
    <property type="match status" value="1"/>
</dbReference>
<keyword evidence="2" id="KW-0460">Magnesium</keyword>
<dbReference type="InterPro" id="IPR005493">
    <property type="entry name" value="RraA/RraA-like"/>
</dbReference>
<evidence type="ECO:0000256" key="2">
    <source>
        <dbReference type="PIRSR" id="PIRSR605493-1"/>
    </source>
</evidence>
<dbReference type="PANTHER" id="PTHR11820:SF112">
    <property type="entry name" value="FUMARYLACETOACETATE HYDROLASE FAMILY PROTEIN (AFU_ORTHOLOGUE AFUA_1G02370)-RELATED"/>
    <property type="match status" value="1"/>
</dbReference>
<dbReference type="AlphaFoldDB" id="A0A7W8YAA1"/>
<dbReference type="GO" id="GO:0003824">
    <property type="term" value="F:catalytic activity"/>
    <property type="evidence" value="ECO:0007669"/>
    <property type="project" value="InterPro"/>
</dbReference>
<organism evidence="4 5">
    <name type="scientific">Neomicrococcus lactis</name>
    <dbReference type="NCBI Taxonomy" id="732241"/>
    <lineage>
        <taxon>Bacteria</taxon>
        <taxon>Bacillati</taxon>
        <taxon>Actinomycetota</taxon>
        <taxon>Actinomycetes</taxon>
        <taxon>Micrococcales</taxon>
        <taxon>Micrococcaceae</taxon>
        <taxon>Neomicrococcus</taxon>
    </lineage>
</organism>
<dbReference type="InterPro" id="IPR036663">
    <property type="entry name" value="Fumarylacetoacetase_C_sf"/>
</dbReference>
<dbReference type="InterPro" id="IPR036704">
    <property type="entry name" value="RraA/RraA-like_sf"/>
</dbReference>
<dbReference type="CDD" id="cd16841">
    <property type="entry name" value="RraA_family"/>
    <property type="match status" value="1"/>
</dbReference>
<dbReference type="Pfam" id="PF01557">
    <property type="entry name" value="FAA_hydrolase"/>
    <property type="match status" value="1"/>
</dbReference>
<reference evidence="4 5" key="1">
    <citation type="submission" date="2020-08" db="EMBL/GenBank/DDBJ databases">
        <title>Sequencing the genomes of 1000 actinobacteria strains.</title>
        <authorList>
            <person name="Klenk H.-P."/>
        </authorList>
    </citation>
    <scope>NUCLEOTIDE SEQUENCE [LARGE SCALE GENOMIC DNA]</scope>
    <source>
        <strain evidence="4 5">DSM 23694</strain>
    </source>
</reference>
<dbReference type="Gene3D" id="3.50.30.40">
    <property type="entry name" value="Ribonuclease E inhibitor RraA/RraA-like"/>
    <property type="match status" value="1"/>
</dbReference>
<keyword evidence="5" id="KW-1185">Reference proteome</keyword>
<accession>A0A7W8YAA1</accession>
<feature type="binding site" evidence="2">
    <location>
        <begin position="380"/>
        <end position="383"/>
    </location>
    <ligand>
        <name>substrate</name>
    </ligand>
</feature>
<dbReference type="RefSeq" id="WP_183641058.1">
    <property type="nucleotide sequence ID" value="NZ_JACHBL010000001.1"/>
</dbReference>
<evidence type="ECO:0000313" key="4">
    <source>
        <dbReference type="EMBL" id="MBB5597853.1"/>
    </source>
</evidence>
<dbReference type="NCBIfam" id="NF006093">
    <property type="entry name" value="PRK08245.1"/>
    <property type="match status" value="1"/>
</dbReference>
<dbReference type="SUPFAM" id="SSF89562">
    <property type="entry name" value="RraA-like"/>
    <property type="match status" value="1"/>
</dbReference>
<gene>
    <name evidence="4" type="ORF">BKA12_000933</name>
</gene>
<proteinExistence type="predicted"/>
<feature type="binding site" evidence="2">
    <location>
        <position position="403"/>
    </location>
    <ligand>
        <name>Mg(2+)</name>
        <dbReference type="ChEBI" id="CHEBI:18420"/>
    </ligand>
</feature>
<feature type="binding site" evidence="2">
    <location>
        <position position="402"/>
    </location>
    <ligand>
        <name>substrate</name>
    </ligand>
</feature>
<dbReference type="SUPFAM" id="SSF56529">
    <property type="entry name" value="FAH"/>
    <property type="match status" value="1"/>
</dbReference>
<dbReference type="Proteomes" id="UP000523863">
    <property type="component" value="Unassembled WGS sequence"/>
</dbReference>
<dbReference type="PANTHER" id="PTHR11820">
    <property type="entry name" value="ACYLPYRUVASE"/>
    <property type="match status" value="1"/>
</dbReference>
<feature type="domain" description="Fumarylacetoacetase-like C-terminal" evidence="3">
    <location>
        <begin position="23"/>
        <end position="214"/>
    </location>
</feature>
<name>A0A7W8YAA1_9MICC</name>
<dbReference type="Pfam" id="PF03737">
    <property type="entry name" value="RraA-like"/>
    <property type="match status" value="1"/>
</dbReference>
<evidence type="ECO:0000256" key="1">
    <source>
        <dbReference type="ARBA" id="ARBA00022723"/>
    </source>
</evidence>
<keyword evidence="1 2" id="KW-0479">Metal-binding</keyword>
<comment type="cofactor">
    <cofactor evidence="2">
        <name>Mg(2+)</name>
        <dbReference type="ChEBI" id="CHEBI:18420"/>
    </cofactor>
</comment>
<protein>
    <submittedName>
        <fullName evidence="4">2-keto-4-pentenoate hydratase/2-oxohepta-3-ene-1,7-dioic acid hydratase in catechol pathway/regulator of RNase E activity RraA</fullName>
    </submittedName>
</protein>
<dbReference type="EMBL" id="JACHBL010000001">
    <property type="protein sequence ID" value="MBB5597853.1"/>
    <property type="molecule type" value="Genomic_DNA"/>
</dbReference>
<dbReference type="Gene3D" id="3.90.850.10">
    <property type="entry name" value="Fumarylacetoacetase-like, C-terminal domain"/>
    <property type="match status" value="1"/>
</dbReference>